<dbReference type="RefSeq" id="WP_184677946.1">
    <property type="nucleotide sequence ID" value="NZ_JACHGY010000001.1"/>
</dbReference>
<dbReference type="AlphaFoldDB" id="A0A7X0LLX6"/>
<feature type="domain" description="Aminoglycoside phosphotransferase" evidence="1">
    <location>
        <begin position="77"/>
        <end position="284"/>
    </location>
</feature>
<dbReference type="Proteomes" id="UP000541810">
    <property type="component" value="Unassembled WGS sequence"/>
</dbReference>
<accession>A0A7X0LLX6</accession>
<dbReference type="InterPro" id="IPR011009">
    <property type="entry name" value="Kinase-like_dom_sf"/>
</dbReference>
<dbReference type="Gene3D" id="3.90.1200.10">
    <property type="match status" value="1"/>
</dbReference>
<evidence type="ECO:0000259" key="1">
    <source>
        <dbReference type="Pfam" id="PF01636"/>
    </source>
</evidence>
<protein>
    <recommendedName>
        <fullName evidence="1">Aminoglycoside phosphotransferase domain-containing protein</fullName>
    </recommendedName>
</protein>
<name>A0A7X0LLX6_9BACT</name>
<organism evidence="2 3">
    <name type="scientific">Algisphaera agarilytica</name>
    <dbReference type="NCBI Taxonomy" id="1385975"/>
    <lineage>
        <taxon>Bacteria</taxon>
        <taxon>Pseudomonadati</taxon>
        <taxon>Planctomycetota</taxon>
        <taxon>Phycisphaerae</taxon>
        <taxon>Phycisphaerales</taxon>
        <taxon>Phycisphaeraceae</taxon>
        <taxon>Algisphaera</taxon>
    </lineage>
</organism>
<evidence type="ECO:0000313" key="3">
    <source>
        <dbReference type="Proteomes" id="UP000541810"/>
    </source>
</evidence>
<gene>
    <name evidence="2" type="ORF">HNQ40_002234</name>
</gene>
<dbReference type="SUPFAM" id="SSF56112">
    <property type="entry name" value="Protein kinase-like (PK-like)"/>
    <property type="match status" value="1"/>
</dbReference>
<evidence type="ECO:0000313" key="2">
    <source>
        <dbReference type="EMBL" id="MBB6430428.1"/>
    </source>
</evidence>
<comment type="caution">
    <text evidence="2">The sequence shown here is derived from an EMBL/GenBank/DDBJ whole genome shotgun (WGS) entry which is preliminary data.</text>
</comment>
<proteinExistence type="predicted"/>
<dbReference type="Pfam" id="PF01636">
    <property type="entry name" value="APH"/>
    <property type="match status" value="1"/>
</dbReference>
<keyword evidence="3" id="KW-1185">Reference proteome</keyword>
<reference evidence="2 3" key="1">
    <citation type="submission" date="2020-08" db="EMBL/GenBank/DDBJ databases">
        <title>Genomic Encyclopedia of Type Strains, Phase IV (KMG-IV): sequencing the most valuable type-strain genomes for metagenomic binning, comparative biology and taxonomic classification.</title>
        <authorList>
            <person name="Goeker M."/>
        </authorList>
    </citation>
    <scope>NUCLEOTIDE SEQUENCE [LARGE SCALE GENOMIC DNA]</scope>
    <source>
        <strain evidence="2 3">DSM 103725</strain>
    </source>
</reference>
<dbReference type="EMBL" id="JACHGY010000001">
    <property type="protein sequence ID" value="MBB6430428.1"/>
    <property type="molecule type" value="Genomic_DNA"/>
</dbReference>
<dbReference type="InterPro" id="IPR002575">
    <property type="entry name" value="Aminoglycoside_PTrfase"/>
</dbReference>
<sequence length="349" mass="38949">MGQGDESEAQSEAASVPFGAALEQPLIDACGGRLSKINWFRTAWQRGGALTGFATFSDDRGAEHDVVVKLPVPPRERRWLVRLQPTPTNDMGRGDESFGFARPVSAVGGVVPRVLAHGESIGGYDFAWVVMERLPFGPLDEKWEGREFDLIVNAAGRFYQASQDTPIDPSWGPRKRDWPTMLAEGRKRVQARGCAEPQRWKAALKRAHKKLDKWVELWDGRAGDGWCHGDLHLGNALTRVSHDDEADRESPNLKAAALIDLAEVRVGHWVEDAVYLEHLFWSTPHRLHGRKLVSMIARERKTHGLSAGEDWPELARVKRALLAMATATRFHEVSRGHATAALEVLEREV</sequence>